<keyword evidence="4" id="KW-0732">Signal</keyword>
<comment type="similarity">
    <text evidence="2">Belongs to the ITPRIP family.</text>
</comment>
<evidence type="ECO:0000256" key="1">
    <source>
        <dbReference type="ARBA" id="ARBA00004479"/>
    </source>
</evidence>
<evidence type="ECO:0000256" key="5">
    <source>
        <dbReference type="ARBA" id="ARBA00022989"/>
    </source>
</evidence>
<dbReference type="PANTHER" id="PTHR10656">
    <property type="entry name" value="CELL FATE DETERMINING PROTEIN MAB21-RELATED"/>
    <property type="match status" value="1"/>
</dbReference>
<evidence type="ECO:0000256" key="3">
    <source>
        <dbReference type="ARBA" id="ARBA00022692"/>
    </source>
</evidence>
<protein>
    <submittedName>
        <fullName evidence="8">IPIL1 protein</fullName>
    </submittedName>
</protein>
<dbReference type="AlphaFoldDB" id="A0A7L4CS05"/>
<dbReference type="GO" id="GO:0016020">
    <property type="term" value="C:membrane"/>
    <property type="evidence" value="ECO:0007669"/>
    <property type="project" value="UniProtKB-SubCell"/>
</dbReference>
<comment type="caution">
    <text evidence="8">The sequence shown here is derived from an EMBL/GenBank/DDBJ whole genome shotgun (WGS) entry which is preliminary data.</text>
</comment>
<name>A0A7L4CS05_9AVES</name>
<feature type="non-terminal residue" evidence="8">
    <location>
        <position position="344"/>
    </location>
</feature>
<organism evidence="8 9">
    <name type="scientific">Nyctiprogne leucopyga</name>
    <dbReference type="NCBI Taxonomy" id="382315"/>
    <lineage>
        <taxon>Eukaryota</taxon>
        <taxon>Metazoa</taxon>
        <taxon>Chordata</taxon>
        <taxon>Craniata</taxon>
        <taxon>Vertebrata</taxon>
        <taxon>Euteleostomi</taxon>
        <taxon>Archelosauria</taxon>
        <taxon>Archosauria</taxon>
        <taxon>Dinosauria</taxon>
        <taxon>Saurischia</taxon>
        <taxon>Theropoda</taxon>
        <taxon>Coelurosauria</taxon>
        <taxon>Aves</taxon>
        <taxon>Neognathae</taxon>
        <taxon>Neoaves</taxon>
        <taxon>Strisores</taxon>
        <taxon>Caprimulgiformes</taxon>
        <taxon>Caprimulgidae</taxon>
        <taxon>Chordeilinae</taxon>
        <taxon>Nyctiprogne</taxon>
    </lineage>
</organism>
<dbReference type="EMBL" id="VZZU01012362">
    <property type="protein sequence ID" value="NXW52724.1"/>
    <property type="molecule type" value="Genomic_DNA"/>
</dbReference>
<accession>A0A7L4CS05</accession>
<dbReference type="InterPro" id="IPR046906">
    <property type="entry name" value="Mab-21_HhH/H2TH-like"/>
</dbReference>
<dbReference type="Proteomes" id="UP000551823">
    <property type="component" value="Unassembled WGS sequence"/>
</dbReference>
<dbReference type="Pfam" id="PF20266">
    <property type="entry name" value="Mab-21_C"/>
    <property type="match status" value="1"/>
</dbReference>
<sequence>VVKDIVSKFMVVFRRFRLNSFYPVLGQAVEVDSAFEGWTPCEEEEIIYRMLVPMVPPRGHAFYLEPGRVGQTRVRYSHIRVELQCTCSEVGLVEDMLCFLHHPEEELRNQDPSLLRTLCTGSYLDVEKTARWMHQLVKASWVALPESAQWRLKMLPPGRSCKFQIRKPNNKRILIELLFGVRRSLSDLFFSNQSSDAIFMPKTAWLESYVVAEAKFFRHVATQAPRDSFHLKCLQVCTRILVDTSFSTYTLKTVVMHLLTSVPLSHWRRRDFLLRLLDIMQYLRHCLEEKRLDHFFLGNENVPEEIILPPTFRTATPLNLFQHLAQDPVAHAEAMREFTDLQDR</sequence>
<keyword evidence="5" id="KW-1133">Transmembrane helix</keyword>
<keyword evidence="6" id="KW-0472">Membrane</keyword>
<dbReference type="InterPro" id="IPR024810">
    <property type="entry name" value="MAB21L/cGLR"/>
</dbReference>
<keyword evidence="9" id="KW-1185">Reference proteome</keyword>
<proteinExistence type="inferred from homology"/>
<comment type="subcellular location">
    <subcellularLocation>
        <location evidence="1">Membrane</location>
        <topology evidence="1">Single-pass type I membrane protein</topology>
    </subcellularLocation>
</comment>
<gene>
    <name evidence="8" type="primary">Itpripl1_3</name>
    <name evidence="8" type="ORF">NYCLEU_R12017</name>
</gene>
<feature type="non-terminal residue" evidence="8">
    <location>
        <position position="1"/>
    </location>
</feature>
<feature type="domain" description="Mab-21-like HhH/H2TH-like" evidence="7">
    <location>
        <begin position="244"/>
        <end position="301"/>
    </location>
</feature>
<dbReference type="SMART" id="SM01265">
    <property type="entry name" value="Mab-21"/>
    <property type="match status" value="1"/>
</dbReference>
<evidence type="ECO:0000313" key="9">
    <source>
        <dbReference type="Proteomes" id="UP000551823"/>
    </source>
</evidence>
<dbReference type="PANTHER" id="PTHR10656:SF40">
    <property type="entry name" value="INOSITOL 1,4,5-TRISPHOSPHATE RECEPTOR-INTERACTING PROTEIN-LIKE 1"/>
    <property type="match status" value="1"/>
</dbReference>
<evidence type="ECO:0000256" key="2">
    <source>
        <dbReference type="ARBA" id="ARBA00005554"/>
    </source>
</evidence>
<reference evidence="8 9" key="1">
    <citation type="submission" date="2019-09" db="EMBL/GenBank/DDBJ databases">
        <title>Bird 10,000 Genomes (B10K) Project - Family phase.</title>
        <authorList>
            <person name="Zhang G."/>
        </authorList>
    </citation>
    <scope>NUCLEOTIDE SEQUENCE [LARGE SCALE GENOMIC DNA]</scope>
    <source>
        <strain evidence="8">B10K-DU-005-01</strain>
    </source>
</reference>
<dbReference type="InterPro" id="IPR026250">
    <property type="entry name" value="ITPRIP-like"/>
</dbReference>
<dbReference type="PRINTS" id="PR02107">
    <property type="entry name" value="INOS145TPRIP"/>
</dbReference>
<evidence type="ECO:0000256" key="4">
    <source>
        <dbReference type="ARBA" id="ARBA00022729"/>
    </source>
</evidence>
<evidence type="ECO:0000313" key="8">
    <source>
        <dbReference type="EMBL" id="NXW52724.1"/>
    </source>
</evidence>
<evidence type="ECO:0000259" key="7">
    <source>
        <dbReference type="Pfam" id="PF20266"/>
    </source>
</evidence>
<dbReference type="Gene3D" id="1.10.1410.40">
    <property type="match status" value="1"/>
</dbReference>
<keyword evidence="3" id="KW-0812">Transmembrane</keyword>
<evidence type="ECO:0000256" key="6">
    <source>
        <dbReference type="ARBA" id="ARBA00023136"/>
    </source>
</evidence>